<sequence>MISDDQYVVRPIGWVESSLTDPETAPRQGDEQGAPDAWLVFEEGVREGLRDLRAGTDVILLTWLDRARRDVLTVHPRTLPATGVFNTRRPDRPNPVGLHRVPIVSIEGTRMLVRNLEVLDGTPIVDVKPVRDHNGTTER</sequence>
<feature type="domain" description="TsaA-like" evidence="3">
    <location>
        <begin position="9"/>
        <end position="139"/>
    </location>
</feature>
<dbReference type="SUPFAM" id="SSF118196">
    <property type="entry name" value="YaeB-like"/>
    <property type="match status" value="1"/>
</dbReference>
<evidence type="ECO:0000259" key="3">
    <source>
        <dbReference type="PROSITE" id="PS51668"/>
    </source>
</evidence>
<dbReference type="NCBIfam" id="TIGR00104">
    <property type="entry name" value="tRNA_TsaA"/>
    <property type="match status" value="1"/>
</dbReference>
<dbReference type="Proteomes" id="UP001501231">
    <property type="component" value="Unassembled WGS sequence"/>
</dbReference>
<dbReference type="Gene3D" id="2.40.30.70">
    <property type="entry name" value="YaeB-like"/>
    <property type="match status" value="1"/>
</dbReference>
<evidence type="ECO:0000256" key="2">
    <source>
        <dbReference type="ARBA" id="ARBA00033753"/>
    </source>
</evidence>
<gene>
    <name evidence="4" type="primary">tsaA</name>
    <name evidence="4" type="ORF">GCM10010191_11420</name>
</gene>
<dbReference type="PANTHER" id="PTHR12818">
    <property type="entry name" value="TRNA (ADENINE(37)-N6)-METHYLTRANSFERASE"/>
    <property type="match status" value="1"/>
</dbReference>
<organism evidence="4 5">
    <name type="scientific">Actinomadura vinacea</name>
    <dbReference type="NCBI Taxonomy" id="115336"/>
    <lineage>
        <taxon>Bacteria</taxon>
        <taxon>Bacillati</taxon>
        <taxon>Actinomycetota</taxon>
        <taxon>Actinomycetes</taxon>
        <taxon>Streptosporangiales</taxon>
        <taxon>Thermomonosporaceae</taxon>
        <taxon>Actinomadura</taxon>
    </lineage>
</organism>
<comment type="caution">
    <text evidence="4">The sequence shown here is derived from an EMBL/GenBank/DDBJ whole genome shotgun (WGS) entry which is preliminary data.</text>
</comment>
<dbReference type="PANTHER" id="PTHR12818:SF0">
    <property type="entry name" value="TRNA (ADENINE(37)-N6)-METHYLTRANSFERASE"/>
    <property type="match status" value="1"/>
</dbReference>
<dbReference type="InterPro" id="IPR040372">
    <property type="entry name" value="YaeB-like"/>
</dbReference>
<dbReference type="InterPro" id="IPR036414">
    <property type="entry name" value="YaeB_N_sf"/>
</dbReference>
<reference evidence="4 5" key="1">
    <citation type="journal article" date="2019" name="Int. J. Syst. Evol. Microbiol.">
        <title>The Global Catalogue of Microorganisms (GCM) 10K type strain sequencing project: providing services to taxonomists for standard genome sequencing and annotation.</title>
        <authorList>
            <consortium name="The Broad Institute Genomics Platform"/>
            <consortium name="The Broad Institute Genome Sequencing Center for Infectious Disease"/>
            <person name="Wu L."/>
            <person name="Ma J."/>
        </authorList>
    </citation>
    <scope>NUCLEOTIDE SEQUENCE [LARGE SCALE GENOMIC DNA]</scope>
    <source>
        <strain evidence="4 5">JCM 3325</strain>
    </source>
</reference>
<accession>A0ABN3III2</accession>
<name>A0ABN3III2_9ACTN</name>
<comment type="similarity">
    <text evidence="2">Belongs to the tRNA methyltransferase O family.</text>
</comment>
<keyword evidence="5" id="KW-1185">Reference proteome</keyword>
<evidence type="ECO:0000313" key="5">
    <source>
        <dbReference type="Proteomes" id="UP001501231"/>
    </source>
</evidence>
<dbReference type="EMBL" id="BAAARW010000003">
    <property type="protein sequence ID" value="GAA2405314.1"/>
    <property type="molecule type" value="Genomic_DNA"/>
</dbReference>
<dbReference type="CDD" id="cd09281">
    <property type="entry name" value="UPF0066"/>
    <property type="match status" value="1"/>
</dbReference>
<dbReference type="RefSeq" id="WP_344587419.1">
    <property type="nucleotide sequence ID" value="NZ_BAAARW010000003.1"/>
</dbReference>
<evidence type="ECO:0000256" key="1">
    <source>
        <dbReference type="ARBA" id="ARBA00022691"/>
    </source>
</evidence>
<dbReference type="PROSITE" id="PS51668">
    <property type="entry name" value="TSAA_2"/>
    <property type="match status" value="1"/>
</dbReference>
<dbReference type="InterPro" id="IPR036413">
    <property type="entry name" value="YaeB-like_sf"/>
</dbReference>
<evidence type="ECO:0000313" key="4">
    <source>
        <dbReference type="EMBL" id="GAA2405314.1"/>
    </source>
</evidence>
<keyword evidence="1" id="KW-0949">S-adenosyl-L-methionine</keyword>
<protein>
    <submittedName>
        <fullName evidence="4">tRNA (N6-threonylcarbamoyladenosine(37)-N6)-methyltransferase TrmO</fullName>
    </submittedName>
</protein>
<dbReference type="Pfam" id="PF01980">
    <property type="entry name" value="TrmO_N"/>
    <property type="match status" value="1"/>
</dbReference>
<proteinExistence type="inferred from homology"/>
<dbReference type="InterPro" id="IPR023370">
    <property type="entry name" value="TrmO-like_N"/>
</dbReference>